<comment type="caution">
    <text evidence="2">The sequence shown here is derived from an EMBL/GenBank/DDBJ whole genome shotgun (WGS) entry which is preliminary data.</text>
</comment>
<organism evidence="2 3">
    <name type="scientific">Stichopus japonicus</name>
    <name type="common">Sea cucumber</name>
    <dbReference type="NCBI Taxonomy" id="307972"/>
    <lineage>
        <taxon>Eukaryota</taxon>
        <taxon>Metazoa</taxon>
        <taxon>Echinodermata</taxon>
        <taxon>Eleutherozoa</taxon>
        <taxon>Echinozoa</taxon>
        <taxon>Holothuroidea</taxon>
        <taxon>Aspidochirotacea</taxon>
        <taxon>Aspidochirotida</taxon>
        <taxon>Stichopodidae</taxon>
        <taxon>Apostichopus</taxon>
    </lineage>
</organism>
<name>A0A2G8JED0_STIJA</name>
<evidence type="ECO:0000313" key="3">
    <source>
        <dbReference type="Proteomes" id="UP000230750"/>
    </source>
</evidence>
<dbReference type="PANTHER" id="PTHR45823">
    <property type="entry name" value="T-SNARE COILED-COIL HOMOLOGY DOMAIN-CONTAINING PROTEIN"/>
    <property type="match status" value="1"/>
</dbReference>
<accession>A0A2G8JED0</accession>
<evidence type="ECO:0000256" key="1">
    <source>
        <dbReference type="SAM" id="MobiDB-lite"/>
    </source>
</evidence>
<dbReference type="AlphaFoldDB" id="A0A2G8JED0"/>
<protein>
    <submittedName>
        <fullName evidence="2">Uncharacterized protein</fullName>
    </submittedName>
</protein>
<dbReference type="Proteomes" id="UP000230750">
    <property type="component" value="Unassembled WGS sequence"/>
</dbReference>
<dbReference type="PANTHER" id="PTHR45823:SF1">
    <property type="entry name" value="T-SNARE COILED-COIL HOMOLOGY DOMAIN-CONTAINING PROTEIN"/>
    <property type="match status" value="1"/>
</dbReference>
<dbReference type="EMBL" id="MRZV01002287">
    <property type="protein sequence ID" value="PIK34108.1"/>
    <property type="molecule type" value="Genomic_DNA"/>
</dbReference>
<proteinExistence type="predicted"/>
<sequence length="211" mass="23494">MATGGTDDVHEFTELAAEIEQTEREAEVRKHSFVLCKLDFEKGTNGNGKVKRTPPPHESSRKERVAKSAVGSNVPSERVASAFRKPIILPDVFHAQGKWKDYLNQFLPCADINGWSNVEKARFLGARLKGQAQEVYVDLSLSDIQDFGVIVRALNQHFQPDASISVRKTALKNRVAAEGESLTLLCSSIRRDVIDAYPNVNRQAQDELSMD</sequence>
<dbReference type="OrthoDB" id="775972at2759"/>
<evidence type="ECO:0000313" key="2">
    <source>
        <dbReference type="EMBL" id="PIK34108.1"/>
    </source>
</evidence>
<gene>
    <name evidence="2" type="ORF">BSL78_29074</name>
</gene>
<keyword evidence="3" id="KW-1185">Reference proteome</keyword>
<feature type="region of interest" description="Disordered" evidence="1">
    <location>
        <begin position="41"/>
        <end position="71"/>
    </location>
</feature>
<reference evidence="2 3" key="1">
    <citation type="journal article" date="2017" name="PLoS Biol.">
        <title>The sea cucumber genome provides insights into morphological evolution and visceral regeneration.</title>
        <authorList>
            <person name="Zhang X."/>
            <person name="Sun L."/>
            <person name="Yuan J."/>
            <person name="Sun Y."/>
            <person name="Gao Y."/>
            <person name="Zhang L."/>
            <person name="Li S."/>
            <person name="Dai H."/>
            <person name="Hamel J.F."/>
            <person name="Liu C."/>
            <person name="Yu Y."/>
            <person name="Liu S."/>
            <person name="Lin W."/>
            <person name="Guo K."/>
            <person name="Jin S."/>
            <person name="Xu P."/>
            <person name="Storey K.B."/>
            <person name="Huan P."/>
            <person name="Zhang T."/>
            <person name="Zhou Y."/>
            <person name="Zhang J."/>
            <person name="Lin C."/>
            <person name="Li X."/>
            <person name="Xing L."/>
            <person name="Huo D."/>
            <person name="Sun M."/>
            <person name="Wang L."/>
            <person name="Mercier A."/>
            <person name="Li F."/>
            <person name="Yang H."/>
            <person name="Xiang J."/>
        </authorList>
    </citation>
    <scope>NUCLEOTIDE SEQUENCE [LARGE SCALE GENOMIC DNA]</scope>
    <source>
        <strain evidence="2">Shaxun</strain>
        <tissue evidence="2">Muscle</tissue>
    </source>
</reference>